<sequence length="108" mass="12024">MDMTWLEKLAGAEGWIGLGLLALLVLLLLIFIIRFSRFAKKCEQAAGQIQVYVQDVLGDYEETGEAAEKKPWATGEDPIIREKKEETDAMTPAEQEALLQEMLGNLLG</sequence>
<dbReference type="EMBL" id="JACOPG010000002">
    <property type="protein sequence ID" value="MBC5686201.1"/>
    <property type="molecule type" value="Genomic_DNA"/>
</dbReference>
<evidence type="ECO:0000256" key="1">
    <source>
        <dbReference type="SAM" id="Phobius"/>
    </source>
</evidence>
<keyword evidence="3" id="KW-1185">Reference proteome</keyword>
<evidence type="ECO:0000313" key="3">
    <source>
        <dbReference type="Proteomes" id="UP000643810"/>
    </source>
</evidence>
<comment type="caution">
    <text evidence="2">The sequence shown here is derived from an EMBL/GenBank/DDBJ whole genome shotgun (WGS) entry which is preliminary data.</text>
</comment>
<dbReference type="RefSeq" id="WP_118280454.1">
    <property type="nucleotide sequence ID" value="NZ_JACOPG010000002.1"/>
</dbReference>
<organism evidence="2 3">
    <name type="scientific">Roseburia lenta</name>
    <dbReference type="NCBI Taxonomy" id="2763061"/>
    <lineage>
        <taxon>Bacteria</taxon>
        <taxon>Bacillati</taxon>
        <taxon>Bacillota</taxon>
        <taxon>Clostridia</taxon>
        <taxon>Lachnospirales</taxon>
        <taxon>Lachnospiraceae</taxon>
        <taxon>Roseburia</taxon>
    </lineage>
</organism>
<evidence type="ECO:0000313" key="2">
    <source>
        <dbReference type="EMBL" id="MBC5686201.1"/>
    </source>
</evidence>
<name>A0ABR7GFI2_9FIRM</name>
<reference evidence="2 3" key="1">
    <citation type="submission" date="2020-08" db="EMBL/GenBank/DDBJ databases">
        <title>Genome public.</title>
        <authorList>
            <person name="Liu C."/>
            <person name="Sun Q."/>
        </authorList>
    </citation>
    <scope>NUCLEOTIDE SEQUENCE [LARGE SCALE GENOMIC DNA]</scope>
    <source>
        <strain evidence="2 3">NSJ-9</strain>
    </source>
</reference>
<keyword evidence="1" id="KW-0812">Transmembrane</keyword>
<gene>
    <name evidence="2" type="ORF">H8R94_06215</name>
</gene>
<dbReference type="Proteomes" id="UP000643810">
    <property type="component" value="Unassembled WGS sequence"/>
</dbReference>
<keyword evidence="1" id="KW-0472">Membrane</keyword>
<accession>A0ABR7GFI2</accession>
<feature type="transmembrane region" description="Helical" evidence="1">
    <location>
        <begin position="15"/>
        <end position="33"/>
    </location>
</feature>
<keyword evidence="1" id="KW-1133">Transmembrane helix</keyword>
<protein>
    <submittedName>
        <fullName evidence="2">Uncharacterized protein</fullName>
    </submittedName>
</protein>
<proteinExistence type="predicted"/>